<evidence type="ECO:0000313" key="2">
    <source>
        <dbReference type="EMBL" id="KGT75518.1"/>
    </source>
</evidence>
<dbReference type="EMBL" id="JRPN01000025">
    <property type="protein sequence ID" value="KGT75518.1"/>
    <property type="molecule type" value="Genomic_DNA"/>
</dbReference>
<keyword evidence="1" id="KW-0175">Coiled coil</keyword>
<gene>
    <name evidence="2" type="ORF">MA20_34290</name>
</gene>
<sequence length="91" mass="9829">MSDPPDDRIVPIRSLQGARLDERFDATLADLEARRDELVQIISRLTDGLSVIDQAAAGGSAQSARDLLDLLATAKAQLNEVTAIIEKLRSS</sequence>
<reference evidence="2 3" key="1">
    <citation type="submission" date="2014-09" db="EMBL/GenBank/DDBJ databases">
        <title>Draft genome of Bradyrhizobium japonicum Is-34.</title>
        <authorList>
            <person name="Tsurumaru H."/>
            <person name="Yamakawa T."/>
            <person name="Hashimoto S."/>
            <person name="Okizaki K."/>
            <person name="Kanesaki Y."/>
            <person name="Yoshikawa H."/>
            <person name="Yajima S."/>
        </authorList>
    </citation>
    <scope>NUCLEOTIDE SEQUENCE [LARGE SCALE GENOMIC DNA]</scope>
    <source>
        <strain evidence="2 3">Is-34</strain>
    </source>
</reference>
<organism evidence="2 3">
    <name type="scientific">Bradyrhizobium japonicum</name>
    <dbReference type="NCBI Taxonomy" id="375"/>
    <lineage>
        <taxon>Bacteria</taxon>
        <taxon>Pseudomonadati</taxon>
        <taxon>Pseudomonadota</taxon>
        <taxon>Alphaproteobacteria</taxon>
        <taxon>Hyphomicrobiales</taxon>
        <taxon>Nitrobacteraceae</taxon>
        <taxon>Bradyrhizobium</taxon>
    </lineage>
</organism>
<dbReference type="Proteomes" id="UP000030377">
    <property type="component" value="Unassembled WGS sequence"/>
</dbReference>
<dbReference type="STRING" id="375.BKD09_RS18155"/>
<feature type="coiled-coil region" evidence="1">
    <location>
        <begin position="28"/>
        <end position="91"/>
    </location>
</feature>
<protein>
    <submittedName>
        <fullName evidence="2">Uncharacterized protein</fullName>
    </submittedName>
</protein>
<evidence type="ECO:0000256" key="1">
    <source>
        <dbReference type="SAM" id="Coils"/>
    </source>
</evidence>
<accession>A0A0A3YPE4</accession>
<comment type="caution">
    <text evidence="2">The sequence shown here is derived from an EMBL/GenBank/DDBJ whole genome shotgun (WGS) entry which is preliminary data.</text>
</comment>
<proteinExistence type="predicted"/>
<name>A0A0A3YPE4_BRAJP</name>
<evidence type="ECO:0000313" key="3">
    <source>
        <dbReference type="Proteomes" id="UP000030377"/>
    </source>
</evidence>
<dbReference type="AlphaFoldDB" id="A0A0A3YPE4"/>